<keyword evidence="1" id="KW-0812">Transmembrane</keyword>
<dbReference type="RefSeq" id="XP_005707233.1">
    <property type="nucleotide sequence ID" value="XM_005707176.1"/>
</dbReference>
<dbReference type="OrthoDB" id="10287755at2759"/>
<sequence>MSFFERPLKERLVPYLRSLKPNRNNLWNFFVTFALAYTVTGLLVYLKDRPSPFPYWSMDPPYDEKLAKVRYKDGYDGVYWPLPNDSEEFYQFLLERENDLFEYEPSLEPPYPEPYQARFQAYREKHAADVQEQMRKEMAEKLVSLGHFHNLEHASEFFKHQFS</sequence>
<dbReference type="GeneID" id="17089423"/>
<organism evidence="2 3">
    <name type="scientific">Galdieria sulphuraria</name>
    <name type="common">Red alga</name>
    <dbReference type="NCBI Taxonomy" id="130081"/>
    <lineage>
        <taxon>Eukaryota</taxon>
        <taxon>Rhodophyta</taxon>
        <taxon>Bangiophyceae</taxon>
        <taxon>Galdieriales</taxon>
        <taxon>Galdieriaceae</taxon>
        <taxon>Galdieria</taxon>
    </lineage>
</organism>
<feature type="transmembrane region" description="Helical" evidence="1">
    <location>
        <begin position="26"/>
        <end position="46"/>
    </location>
</feature>
<reference evidence="3" key="1">
    <citation type="journal article" date="2013" name="Science">
        <title>Gene transfer from bacteria and archaea facilitated evolution of an extremophilic eukaryote.</title>
        <authorList>
            <person name="Schonknecht G."/>
            <person name="Chen W.H."/>
            <person name="Ternes C.M."/>
            <person name="Barbier G.G."/>
            <person name="Shrestha R.P."/>
            <person name="Stanke M."/>
            <person name="Brautigam A."/>
            <person name="Baker B.J."/>
            <person name="Banfield J.F."/>
            <person name="Garavito R.M."/>
            <person name="Carr K."/>
            <person name="Wilkerson C."/>
            <person name="Rensing S.A."/>
            <person name="Gagneul D."/>
            <person name="Dickenson N.E."/>
            <person name="Oesterhelt C."/>
            <person name="Lercher M.J."/>
            <person name="Weber A.P."/>
        </authorList>
    </citation>
    <scope>NUCLEOTIDE SEQUENCE [LARGE SCALE GENOMIC DNA]</scope>
    <source>
        <strain evidence="3">074W</strain>
    </source>
</reference>
<gene>
    <name evidence="2" type="ORF">Gasu_19560</name>
</gene>
<dbReference type="KEGG" id="gsl:Gasu_19560"/>
<protein>
    <submittedName>
        <fullName evidence="2">Uncharacterized protein</fullName>
    </submittedName>
</protein>
<dbReference type="AlphaFoldDB" id="M2Y432"/>
<keyword evidence="1" id="KW-0472">Membrane</keyword>
<evidence type="ECO:0000313" key="3">
    <source>
        <dbReference type="Proteomes" id="UP000030680"/>
    </source>
</evidence>
<dbReference type="EMBL" id="KB454497">
    <property type="protein sequence ID" value="EME30713.1"/>
    <property type="molecule type" value="Genomic_DNA"/>
</dbReference>
<evidence type="ECO:0000256" key="1">
    <source>
        <dbReference type="SAM" id="Phobius"/>
    </source>
</evidence>
<accession>M2Y432</accession>
<proteinExistence type="predicted"/>
<dbReference type="Gramene" id="EME30713">
    <property type="protein sequence ID" value="EME30713"/>
    <property type="gene ID" value="Gasu_19560"/>
</dbReference>
<dbReference type="Proteomes" id="UP000030680">
    <property type="component" value="Unassembled WGS sequence"/>
</dbReference>
<keyword evidence="1" id="KW-1133">Transmembrane helix</keyword>
<name>M2Y432_GALSU</name>
<keyword evidence="3" id="KW-1185">Reference proteome</keyword>
<evidence type="ECO:0000313" key="2">
    <source>
        <dbReference type="EMBL" id="EME30713.1"/>
    </source>
</evidence>